<reference evidence="5 6" key="3">
    <citation type="submission" date="2018-04" db="EMBL/GenBank/DDBJ databases">
        <title>Genome Analysis of a Prevalent Clone of Listeria monocytogenes Sequence Type 87 in China.</title>
        <authorList>
            <person name="Wang Y."/>
        </authorList>
    </citation>
    <scope>NUCLEOTIDE SEQUENCE [LARGE SCALE GENOMIC DNA]</scope>
    <source>
        <strain evidence="5 6">ICDC_LM1523</strain>
    </source>
</reference>
<dbReference type="Proteomes" id="UP000840567">
    <property type="component" value="Unassembled WGS sequence"/>
</dbReference>
<evidence type="ECO:0000313" key="5">
    <source>
        <dbReference type="EMBL" id="KAA9446561.1"/>
    </source>
</evidence>
<accession>A0A142EC91</accession>
<protein>
    <submittedName>
        <fullName evidence="2">Uncharacterized protein</fullName>
    </submittedName>
</protein>
<evidence type="ECO:0000313" key="8">
    <source>
        <dbReference type="Proteomes" id="UP000840567"/>
    </source>
</evidence>
<feature type="transmembrane region" description="Helical" evidence="1">
    <location>
        <begin position="6"/>
        <end position="26"/>
    </location>
</feature>
<keyword evidence="1" id="KW-0472">Membrane</keyword>
<reference evidence="4 8" key="2">
    <citation type="journal article" date="2018" name="Genome Biol.">
        <title>SKESA: strategic k-mer extension for scrupulous assemblies.</title>
        <authorList>
            <person name="Souvorov A."/>
            <person name="Agarwala R."/>
            <person name="Lipman D.J."/>
        </authorList>
    </citation>
    <scope>NUCLEOTIDE SEQUENCE [LARGE SCALE GENOMIC DNA]</scope>
    <source>
        <strain evidence="4">Sam_F526FDD3-C0F7-43DB-B204-E231FEF9C926</strain>
    </source>
</reference>
<dbReference type="PATRIC" id="fig|1639.1340.peg.3050"/>
<evidence type="ECO:0000256" key="1">
    <source>
        <dbReference type="SAM" id="Phobius"/>
    </source>
</evidence>
<reference evidence="3 7" key="4">
    <citation type="submission" date="2019-04" db="EMBL/GenBank/DDBJ databases">
        <authorList>
            <person name="Ashton P.M."/>
            <person name="Dallman T."/>
            <person name="Nair S."/>
            <person name="De Pinna E."/>
            <person name="Peters T."/>
            <person name="Grant K."/>
        </authorList>
    </citation>
    <scope>NUCLEOTIDE SEQUENCE [LARGE SCALE GENOMIC DNA]</scope>
    <source>
        <strain evidence="3 7">406731</strain>
    </source>
</reference>
<dbReference type="RefSeq" id="WP_012952149.1">
    <property type="nucleotide sequence ID" value="NZ_BAAFVF010000014.1"/>
</dbReference>
<reference evidence="4" key="5">
    <citation type="submission" date="2019-10" db="EMBL/GenBank/DDBJ databases">
        <authorList>
            <consortium name="NCBI Pathogen Detection Project"/>
        </authorList>
    </citation>
    <scope>NUCLEOTIDE SEQUENCE</scope>
    <source>
        <strain evidence="4">Sam_F526FDD3-C0F7-43DB-B204-E231FEF9C926</strain>
    </source>
</reference>
<sequence>MNQGPKWILILVIGVALVSALTYFLMEKYRYNATVASMNEATQVAAYQSLDNSARVAPGEAEITETTFEKVFQAEFEKRQNAKLSSTKYAFDFLKTASGQFKAVNVKITDEHNSTFQTTYAADTVLTK</sequence>
<geneLocation type="plasmid" evidence="2">
    <name>pLmA144</name>
</geneLocation>
<organism evidence="2">
    <name type="scientific">Listeria monocytogenes</name>
    <dbReference type="NCBI Taxonomy" id="1639"/>
    <lineage>
        <taxon>Bacteria</taxon>
        <taxon>Bacillati</taxon>
        <taxon>Bacillota</taxon>
        <taxon>Bacilli</taxon>
        <taxon>Bacillales</taxon>
        <taxon>Listeriaceae</taxon>
        <taxon>Listeria</taxon>
    </lineage>
</organism>
<reference evidence="2" key="1">
    <citation type="submission" date="2016-01" db="EMBL/GenBank/DDBJ databases">
        <title>Whole Genome Sequence of Listeria monocytogenes Serovar 1/2a Strain IZSAM_Lm_15_17439_A144 responsible of a human outbreak in 2008.</title>
        <authorList>
            <person name="Orsini M."/>
            <person name="Ordinelli A."/>
            <person name="Cornacchia A."/>
            <person name="Acciari V."/>
            <person name="Centorame P."/>
            <person name="Torresi M."/>
            <person name="Pompei A."/>
            <person name="Camma C."/>
            <person name="Gattuso A."/>
            <person name="Gianfranceschi M."/>
            <person name="Pomilio F."/>
        </authorList>
    </citation>
    <scope>NUCLEOTIDE SEQUENCE</scope>
    <source>
        <strain evidence="2">IZSAM_Lm_15_17439_A144</strain>
        <plasmid evidence="2">pLmA144</plasmid>
    </source>
</reference>
<dbReference type="EMBL" id="AABEVT010000010">
    <property type="protein sequence ID" value="EAH0253578.1"/>
    <property type="molecule type" value="Genomic_DNA"/>
</dbReference>
<evidence type="ECO:0000313" key="2">
    <source>
        <dbReference type="EMBL" id="AMQ45779.1"/>
    </source>
</evidence>
<evidence type="ECO:0000313" key="7">
    <source>
        <dbReference type="Proteomes" id="UP000566597"/>
    </source>
</evidence>
<keyword evidence="1" id="KW-1133">Transmembrane helix</keyword>
<evidence type="ECO:0000313" key="6">
    <source>
        <dbReference type="Proteomes" id="UP000460224"/>
    </source>
</evidence>
<keyword evidence="2" id="KW-0614">Plasmid</keyword>
<name>A0A142EC91_LISMN</name>
<dbReference type="Proteomes" id="UP000566597">
    <property type="component" value="Unassembled WGS sequence"/>
</dbReference>
<dbReference type="Proteomes" id="UP000460224">
    <property type="component" value="Unassembled WGS sequence"/>
</dbReference>
<evidence type="ECO:0000313" key="4">
    <source>
        <dbReference type="EMBL" id="HAA8491608.1"/>
    </source>
</evidence>
<proteinExistence type="predicted"/>
<dbReference type="EMBL" id="DAAEQL010000010">
    <property type="protein sequence ID" value="HAA8491608.1"/>
    <property type="molecule type" value="Genomic_DNA"/>
</dbReference>
<keyword evidence="1" id="KW-0812">Transmembrane</keyword>
<dbReference type="EMBL" id="QDAY01000008">
    <property type="protein sequence ID" value="KAA9446561.1"/>
    <property type="molecule type" value="Genomic_DNA"/>
</dbReference>
<dbReference type="EMBL" id="KU513859">
    <property type="protein sequence ID" value="AMQ45779.1"/>
    <property type="molecule type" value="Genomic_DNA"/>
</dbReference>
<evidence type="ECO:0000313" key="3">
    <source>
        <dbReference type="EMBL" id="EAH0253578.1"/>
    </source>
</evidence>
<gene>
    <name evidence="3" type="ORF">D4U23_14390</name>
    <name evidence="5" type="ORF">DCK61_15275</name>
    <name evidence="4" type="ORF">GHO09_13940</name>
    <name evidence="2" type="ORF">pA144_0034</name>
</gene>
<dbReference type="AlphaFoldDB" id="A0A142EC91"/>